<proteinExistence type="predicted"/>
<reference evidence="1 2" key="1">
    <citation type="submission" date="2024-01" db="EMBL/GenBank/DDBJ databases">
        <title>The genomes of 5 underutilized Papilionoideae crops provide insights into root nodulation and disease resistanc.</title>
        <authorList>
            <person name="Jiang F."/>
        </authorList>
    </citation>
    <scope>NUCLEOTIDE SEQUENCE [LARGE SCALE GENOMIC DNA]</scope>
    <source>
        <strain evidence="1">LVBAO_FW01</strain>
        <tissue evidence="1">Leaves</tissue>
    </source>
</reference>
<dbReference type="Proteomes" id="UP001367508">
    <property type="component" value="Unassembled WGS sequence"/>
</dbReference>
<dbReference type="AlphaFoldDB" id="A0AAN9L2R2"/>
<evidence type="ECO:0000313" key="1">
    <source>
        <dbReference type="EMBL" id="KAK7328410.1"/>
    </source>
</evidence>
<gene>
    <name evidence="1" type="ORF">VNO77_22516</name>
</gene>
<organism evidence="1 2">
    <name type="scientific">Canavalia gladiata</name>
    <name type="common">Sword bean</name>
    <name type="synonym">Dolichos gladiatus</name>
    <dbReference type="NCBI Taxonomy" id="3824"/>
    <lineage>
        <taxon>Eukaryota</taxon>
        <taxon>Viridiplantae</taxon>
        <taxon>Streptophyta</taxon>
        <taxon>Embryophyta</taxon>
        <taxon>Tracheophyta</taxon>
        <taxon>Spermatophyta</taxon>
        <taxon>Magnoliopsida</taxon>
        <taxon>eudicotyledons</taxon>
        <taxon>Gunneridae</taxon>
        <taxon>Pentapetalae</taxon>
        <taxon>rosids</taxon>
        <taxon>fabids</taxon>
        <taxon>Fabales</taxon>
        <taxon>Fabaceae</taxon>
        <taxon>Papilionoideae</taxon>
        <taxon>50 kb inversion clade</taxon>
        <taxon>NPAAA clade</taxon>
        <taxon>indigoferoid/millettioid clade</taxon>
        <taxon>Phaseoleae</taxon>
        <taxon>Canavalia</taxon>
    </lineage>
</organism>
<comment type="caution">
    <text evidence="1">The sequence shown here is derived from an EMBL/GenBank/DDBJ whole genome shotgun (WGS) entry which is preliminary data.</text>
</comment>
<protein>
    <submittedName>
        <fullName evidence="1">Uncharacterized protein</fullName>
    </submittedName>
</protein>
<dbReference type="EMBL" id="JAYMYQ010000005">
    <property type="protein sequence ID" value="KAK7328410.1"/>
    <property type="molecule type" value="Genomic_DNA"/>
</dbReference>
<evidence type="ECO:0000313" key="2">
    <source>
        <dbReference type="Proteomes" id="UP001367508"/>
    </source>
</evidence>
<name>A0AAN9L2R2_CANGL</name>
<accession>A0AAN9L2R2</accession>
<keyword evidence="2" id="KW-1185">Reference proteome</keyword>
<sequence length="137" mass="15447">MAAMAIGPKIILSFVVLGAVNRKKSSFYCGLLIAISFFNLDYYNRLMIFQLNEAFDFGMEKALNILADEFEQLVMSFDDQGYLVCHDINDGRRPFHTLLNNLTPKSSKVRGPKSSFGLALMHLEKSAQYVNIKCAPQ</sequence>